<feature type="region of interest" description="Disordered" evidence="1">
    <location>
        <begin position="599"/>
        <end position="655"/>
    </location>
</feature>
<organism evidence="2 3">
    <name type="scientific">Nocardia flavorosea</name>
    <dbReference type="NCBI Taxonomy" id="53429"/>
    <lineage>
        <taxon>Bacteria</taxon>
        <taxon>Bacillati</taxon>
        <taxon>Actinomycetota</taxon>
        <taxon>Actinomycetes</taxon>
        <taxon>Mycobacteriales</taxon>
        <taxon>Nocardiaceae</taxon>
        <taxon>Nocardia</taxon>
    </lineage>
</organism>
<feature type="region of interest" description="Disordered" evidence="1">
    <location>
        <begin position="522"/>
        <end position="580"/>
    </location>
</feature>
<keyword evidence="3" id="KW-1185">Reference proteome</keyword>
<sequence>MPRIATIDDGAAKHVVRQGIRPSPGAGVVCVGFVVTEVGVAVIVRVQSAELSSVQRFVLRLIGDWGAGSERIGGIALLGCPLPRPRRRSTTTADLLIWTPYGCTLVLLADFGSVQHGALDTPSAGRWCVGERAADLRTGSGAVNPLQRARRQRAELAAIFGRAGVPDRIDVLVVLIPKTGSRISWTRPPQEPGEETIMVRIGQSTGFTEYFQRPPDRPECVRATDIAQAFSALGVPLSVPDPEEMAAEGFVITAAGTLIGTPTPTPTDSAGRLRKTGLALFGGTRRRAAQPHTAFPGPVGGGAYEQAERADAVLNPVASGLPEERAVHGTAVSYPADREPASGGTDALPDASDDRVHMAPAPRHDHSDASMSRFGARGATEFDGSDTDADVVGSNSAGRSAAPGRPGAQENTEIPGESGSGRPSAPVSEVFSPQDCSAKDPADGVVAGRRTGKAVRQSDARRGAAARASRSLPEAKPLSYSPLRSAERVSDRTSRSAAADTRSGRTTSAVWMRGLRGRLLRTAVGGAEDAPRPSVSSTSLNGEASAEKLRTGGEERPVGVTIGGPAQQPAPGTPGHGARGFTQVAVGVRRRLTGIRQAPVSRRERRTVACSAGSPWLPGHPQPGHGLRASGRPGSGQPVPGAVAGNTGENAGGGRGARYAAAVGAAAAVLAVVAGTVFAASGFARFEVAEYGAVCHGGGGTTVAAPYTASGSSPVHLAGGLSEITAFGPSAVWHPVDARSVQLVACVSEGRLGDLVRTCQYSPAPGHPVGRTLNLFAMAYRLDVYEARTGNRLAALDLTGEQFASDPASTEPDRCRAAAGAPEEGLPGRRHSRLSHQQIQRALAPFVTPAAPHIQAAR</sequence>
<proteinExistence type="predicted"/>
<name>A0A846YJB8_9NOCA</name>
<feature type="compositionally biased region" description="Basic and acidic residues" evidence="1">
    <location>
        <begin position="485"/>
        <end position="494"/>
    </location>
</feature>
<evidence type="ECO:0000313" key="3">
    <source>
        <dbReference type="Proteomes" id="UP000570678"/>
    </source>
</evidence>
<dbReference type="AlphaFoldDB" id="A0A846YJB8"/>
<comment type="caution">
    <text evidence="2">The sequence shown here is derived from an EMBL/GenBank/DDBJ whole genome shotgun (WGS) entry which is preliminary data.</text>
</comment>
<feature type="compositionally biased region" description="Low complexity" evidence="1">
    <location>
        <begin position="396"/>
        <end position="408"/>
    </location>
</feature>
<feature type="region of interest" description="Disordered" evidence="1">
    <location>
        <begin position="333"/>
        <end position="510"/>
    </location>
</feature>
<feature type="compositionally biased region" description="Basic and acidic residues" evidence="1">
    <location>
        <begin position="352"/>
        <end position="368"/>
    </location>
</feature>
<dbReference type="RefSeq" id="WP_157116551.1">
    <property type="nucleotide sequence ID" value="NZ_JAAXOT010000007.1"/>
</dbReference>
<dbReference type="Proteomes" id="UP000570678">
    <property type="component" value="Unassembled WGS sequence"/>
</dbReference>
<reference evidence="2 3" key="1">
    <citation type="submission" date="2020-04" db="EMBL/GenBank/DDBJ databases">
        <title>MicrobeNet Type strains.</title>
        <authorList>
            <person name="Nicholson A.C."/>
        </authorList>
    </citation>
    <scope>NUCLEOTIDE SEQUENCE [LARGE SCALE GENOMIC DNA]</scope>
    <source>
        <strain evidence="2 3">JCM 3332</strain>
    </source>
</reference>
<evidence type="ECO:0008006" key="4">
    <source>
        <dbReference type="Google" id="ProtNLM"/>
    </source>
</evidence>
<evidence type="ECO:0000313" key="2">
    <source>
        <dbReference type="EMBL" id="NKY57734.1"/>
    </source>
</evidence>
<accession>A0A846YJB8</accession>
<protein>
    <recommendedName>
        <fullName evidence="4">Nuclease-like protein</fullName>
    </recommendedName>
</protein>
<dbReference type="EMBL" id="JAAXOT010000007">
    <property type="protein sequence ID" value="NKY57734.1"/>
    <property type="molecule type" value="Genomic_DNA"/>
</dbReference>
<feature type="compositionally biased region" description="Basic and acidic residues" evidence="1">
    <location>
        <begin position="545"/>
        <end position="557"/>
    </location>
</feature>
<feature type="region of interest" description="Disordered" evidence="1">
    <location>
        <begin position="804"/>
        <end position="836"/>
    </location>
</feature>
<evidence type="ECO:0000256" key="1">
    <source>
        <dbReference type="SAM" id="MobiDB-lite"/>
    </source>
</evidence>
<gene>
    <name evidence="2" type="ORF">HGA15_16570</name>
</gene>